<organism evidence="1 2">
    <name type="scientific">Hahella chejuensis (strain KCTC 2396)</name>
    <dbReference type="NCBI Taxonomy" id="349521"/>
    <lineage>
        <taxon>Bacteria</taxon>
        <taxon>Pseudomonadati</taxon>
        <taxon>Pseudomonadota</taxon>
        <taxon>Gammaproteobacteria</taxon>
        <taxon>Oceanospirillales</taxon>
        <taxon>Hahellaceae</taxon>
        <taxon>Hahella</taxon>
    </lineage>
</organism>
<accession>Q2SHX2</accession>
<gene>
    <name evidence="1" type="ordered locus">HCH_02983</name>
</gene>
<dbReference type="EMBL" id="CP000155">
    <property type="protein sequence ID" value="ABC29752.1"/>
    <property type="molecule type" value="Genomic_DNA"/>
</dbReference>
<keyword evidence="2" id="KW-1185">Reference proteome</keyword>
<evidence type="ECO:0000313" key="2">
    <source>
        <dbReference type="Proteomes" id="UP000000238"/>
    </source>
</evidence>
<name>Q2SHX2_HAHCH</name>
<dbReference type="HOGENOM" id="CLU_806004_0_0_6"/>
<reference evidence="1 2" key="1">
    <citation type="journal article" date="2005" name="Nucleic Acids Res.">
        <title>Genomic blueprint of Hahella chejuensis, a marine microbe producing an algicidal agent.</title>
        <authorList>
            <person name="Jeong H."/>
            <person name="Yim J.H."/>
            <person name="Lee C."/>
            <person name="Choi S.-H."/>
            <person name="Park Y.K."/>
            <person name="Yoon S.H."/>
            <person name="Hur C.-G."/>
            <person name="Kang H.-Y."/>
            <person name="Kim D."/>
            <person name="Lee H.H."/>
            <person name="Park K.H."/>
            <person name="Park S.-H."/>
            <person name="Park H.-S."/>
            <person name="Lee H.K."/>
            <person name="Oh T.K."/>
            <person name="Kim J.F."/>
        </authorList>
    </citation>
    <scope>NUCLEOTIDE SEQUENCE [LARGE SCALE GENOMIC DNA]</scope>
    <source>
        <strain evidence="1 2">KCTC 2396</strain>
    </source>
</reference>
<sequence length="344" mass="39178">MEKLFACNDRVSPVERKLDITLRVGTYLPLDSKFESGITIRSPLLPKKEIVLKSKRFYKDVKGERLIIEVGCTTVIFLQISPEDKSVHNRIFIQRHDEFIYDTDLALLHQKLYETTKPIKTLVKYEMYVMMGYISTLGIAGLLASAGSSTAYSLAQNQHLVYAYITLTKSLGLELDRMASFAPTFRIVLLNFMVSERRDGLKDTLQRIPRAIINDEAVQGNVVGILMGEYDKAPQKFSGWSVISVVLIQGIVNSFLKFPKALSVEINERYIKIINDLRNLDISNKEQKKQATAKVVELFQNSGISISDRETQLILDEIVVNPNEFLNSLNNIELAFKEFLFRVK</sequence>
<dbReference type="RefSeq" id="WP_011396821.1">
    <property type="nucleotide sequence ID" value="NC_007645.1"/>
</dbReference>
<dbReference type="OrthoDB" id="7059552at2"/>
<evidence type="ECO:0000313" key="1">
    <source>
        <dbReference type="EMBL" id="ABC29752.1"/>
    </source>
</evidence>
<dbReference type="Proteomes" id="UP000000238">
    <property type="component" value="Chromosome"/>
</dbReference>
<dbReference type="AlphaFoldDB" id="Q2SHX2"/>
<protein>
    <submittedName>
        <fullName evidence="1">Uncharacterized protein</fullName>
    </submittedName>
</protein>
<proteinExistence type="predicted"/>
<dbReference type="KEGG" id="hch:HCH_02983"/>